<dbReference type="InterPro" id="IPR000182">
    <property type="entry name" value="GNAT_dom"/>
</dbReference>
<keyword evidence="3" id="KW-1185">Reference proteome</keyword>
<keyword evidence="2" id="KW-0808">Transferase</keyword>
<evidence type="ECO:0000313" key="3">
    <source>
        <dbReference type="Proteomes" id="UP000515823"/>
    </source>
</evidence>
<dbReference type="GO" id="GO:0016747">
    <property type="term" value="F:acyltransferase activity, transferring groups other than amino-acyl groups"/>
    <property type="evidence" value="ECO:0007669"/>
    <property type="project" value="InterPro"/>
</dbReference>
<dbReference type="Pfam" id="PF13302">
    <property type="entry name" value="Acetyltransf_3"/>
    <property type="match status" value="1"/>
</dbReference>
<sequence>MVSLRKWKEEDTEALAFYANDADVSRYMRDSFSYPYTKEAAADFICKCREYEGRDCFFAVDHDGEAIGGANVGFRTDVNCRTAGLGYWLGKRYWGFGIGSQIVKMLCDEAFSRPEILRVDAEIVRGNGGSRRVLEKNGFRLEGILRKNICKRGEILDSCIYSLLREEYESMEGRKYGETGIRV</sequence>
<dbReference type="AlphaFoldDB" id="A0A7G9G6P0"/>
<dbReference type="PANTHER" id="PTHR43328:SF1">
    <property type="entry name" value="N-ACETYLTRANSFERASE DOMAIN-CONTAINING PROTEIN"/>
    <property type="match status" value="1"/>
</dbReference>
<dbReference type="PROSITE" id="PS51186">
    <property type="entry name" value="GNAT"/>
    <property type="match status" value="1"/>
</dbReference>
<gene>
    <name evidence="2" type="ORF">H9Q78_04890</name>
</gene>
<dbReference type="Gene3D" id="3.40.630.30">
    <property type="match status" value="1"/>
</dbReference>
<organism evidence="2 3">
    <name type="scientific">Qiania dongpingensis</name>
    <dbReference type="NCBI Taxonomy" id="2763669"/>
    <lineage>
        <taxon>Bacteria</taxon>
        <taxon>Bacillati</taxon>
        <taxon>Bacillota</taxon>
        <taxon>Clostridia</taxon>
        <taxon>Lachnospirales</taxon>
        <taxon>Lachnospiraceae</taxon>
        <taxon>Qiania</taxon>
    </lineage>
</organism>
<feature type="domain" description="N-acetyltransferase" evidence="1">
    <location>
        <begin position="2"/>
        <end position="166"/>
    </location>
</feature>
<dbReference type="InterPro" id="IPR016181">
    <property type="entry name" value="Acyl_CoA_acyltransferase"/>
</dbReference>
<accession>A0A7G9G6P0</accession>
<proteinExistence type="predicted"/>
<protein>
    <submittedName>
        <fullName evidence="2">GNAT family N-acetyltransferase</fullName>
    </submittedName>
</protein>
<dbReference type="SUPFAM" id="SSF55729">
    <property type="entry name" value="Acyl-CoA N-acyltransferases (Nat)"/>
    <property type="match status" value="1"/>
</dbReference>
<dbReference type="EMBL" id="CP060634">
    <property type="protein sequence ID" value="QNM06472.1"/>
    <property type="molecule type" value="Genomic_DNA"/>
</dbReference>
<evidence type="ECO:0000259" key="1">
    <source>
        <dbReference type="PROSITE" id="PS51186"/>
    </source>
</evidence>
<evidence type="ECO:0000313" key="2">
    <source>
        <dbReference type="EMBL" id="QNM06472.1"/>
    </source>
</evidence>
<dbReference type="KEGG" id="qdo:H9Q78_04890"/>
<dbReference type="RefSeq" id="WP_249303936.1">
    <property type="nucleotide sequence ID" value="NZ_CP060634.1"/>
</dbReference>
<dbReference type="PANTHER" id="PTHR43328">
    <property type="entry name" value="ACETYLTRANSFERASE-RELATED"/>
    <property type="match status" value="1"/>
</dbReference>
<dbReference type="Proteomes" id="UP000515823">
    <property type="component" value="Chromosome"/>
</dbReference>
<name>A0A7G9G6P0_9FIRM</name>
<reference evidence="2 3" key="1">
    <citation type="submission" date="2020-08" db="EMBL/GenBank/DDBJ databases">
        <authorList>
            <person name="Liu C."/>
            <person name="Sun Q."/>
        </authorList>
    </citation>
    <scope>NUCLEOTIDE SEQUENCE [LARGE SCALE GENOMIC DNA]</scope>
    <source>
        <strain evidence="2 3">NSJ-38</strain>
    </source>
</reference>